<dbReference type="OrthoDB" id="9784686at2"/>
<reference evidence="8 9" key="1">
    <citation type="submission" date="2016-05" db="EMBL/GenBank/DDBJ databases">
        <authorList>
            <person name="Lavstsen T."/>
            <person name="Jespersen J.S."/>
        </authorList>
    </citation>
    <scope>NUCLEOTIDE SEQUENCE [LARGE SCALE GENOMIC DNA]</scope>
    <source>
        <strain evidence="8 9">B7-9</strain>
    </source>
</reference>
<evidence type="ECO:0000313" key="9">
    <source>
        <dbReference type="Proteomes" id="UP000220922"/>
    </source>
</evidence>
<feature type="domain" description="Thioredoxin-like fold" evidence="7">
    <location>
        <begin position="69"/>
        <end position="221"/>
    </location>
</feature>
<dbReference type="InterPro" id="IPR036249">
    <property type="entry name" value="Thioredoxin-like_sf"/>
</dbReference>
<dbReference type="AlphaFoldDB" id="A0A2H3L0F4"/>
<dbReference type="Gene3D" id="3.40.30.10">
    <property type="entry name" value="Glutaredoxin"/>
    <property type="match status" value="1"/>
</dbReference>
<evidence type="ECO:0000256" key="1">
    <source>
        <dbReference type="ARBA" id="ARBA00005791"/>
    </source>
</evidence>
<dbReference type="PANTHER" id="PTHR13887:SF14">
    <property type="entry name" value="DISULFIDE BOND FORMATION PROTEIN D"/>
    <property type="match status" value="1"/>
</dbReference>
<keyword evidence="6" id="KW-1133">Transmembrane helix</keyword>
<protein>
    <submittedName>
        <fullName evidence="8">Disulfide bond formation protein DsbA</fullName>
    </submittedName>
</protein>
<keyword evidence="4" id="KW-1015">Disulfide bond</keyword>
<evidence type="ECO:0000259" key="7">
    <source>
        <dbReference type="Pfam" id="PF13462"/>
    </source>
</evidence>
<keyword evidence="6" id="KW-0812">Transmembrane</keyword>
<gene>
    <name evidence="8" type="ORF">A9Q02_06605</name>
</gene>
<keyword evidence="2" id="KW-0732">Signal</keyword>
<evidence type="ECO:0000256" key="3">
    <source>
        <dbReference type="ARBA" id="ARBA00023002"/>
    </source>
</evidence>
<feature type="transmembrane region" description="Helical" evidence="6">
    <location>
        <begin position="21"/>
        <end position="43"/>
    </location>
</feature>
<evidence type="ECO:0000256" key="2">
    <source>
        <dbReference type="ARBA" id="ARBA00022729"/>
    </source>
</evidence>
<dbReference type="GO" id="GO:0016491">
    <property type="term" value="F:oxidoreductase activity"/>
    <property type="evidence" value="ECO:0007669"/>
    <property type="project" value="UniProtKB-KW"/>
</dbReference>
<dbReference type="Proteomes" id="UP000220922">
    <property type="component" value="Unassembled WGS sequence"/>
</dbReference>
<name>A0A2H3L0F4_9CHLR</name>
<dbReference type="PANTHER" id="PTHR13887">
    <property type="entry name" value="GLUTATHIONE S-TRANSFERASE KAPPA"/>
    <property type="match status" value="1"/>
</dbReference>
<dbReference type="RefSeq" id="WP_097655341.1">
    <property type="nucleotide sequence ID" value="NZ_LYXE01000188.1"/>
</dbReference>
<keyword evidence="9" id="KW-1185">Reference proteome</keyword>
<evidence type="ECO:0000256" key="4">
    <source>
        <dbReference type="ARBA" id="ARBA00023157"/>
    </source>
</evidence>
<dbReference type="EMBL" id="LYXE01000188">
    <property type="protein sequence ID" value="PDV96617.1"/>
    <property type="molecule type" value="Genomic_DNA"/>
</dbReference>
<sequence length="235" mass="25265">MSQPQSRRGRRVAERKRNPLIPFYWAIGALVVLGAAFLITFAVRGGFGGGEVPTINAQTGQTPEGFWFKGNPEAAVTVVEYADYRCPACAFFDRNMSPIITRDYVETGKIQMIFHEFPLNNNAQAIAAAEAARCAGDQGQFWEMNHLLMTNQGQWAQLNNVNNVFSGYAGQLGLDRAAFDSCMSAGTHNAAILAAVESSVVRGVTGTPSFDVNGQLVDMNGLPGAIEAALRTAGQ</sequence>
<comment type="caution">
    <text evidence="8">The sequence shown here is derived from an EMBL/GenBank/DDBJ whole genome shotgun (WGS) entry which is preliminary data.</text>
</comment>
<evidence type="ECO:0000256" key="5">
    <source>
        <dbReference type="ARBA" id="ARBA00023284"/>
    </source>
</evidence>
<evidence type="ECO:0000256" key="6">
    <source>
        <dbReference type="SAM" id="Phobius"/>
    </source>
</evidence>
<evidence type="ECO:0000313" key="8">
    <source>
        <dbReference type="EMBL" id="PDV96617.1"/>
    </source>
</evidence>
<accession>A0A2H3L0F4</accession>
<keyword evidence="6" id="KW-0472">Membrane</keyword>
<organism evidence="8 9">
    <name type="scientific">Candidatus Chloroploca asiatica</name>
    <dbReference type="NCBI Taxonomy" id="1506545"/>
    <lineage>
        <taxon>Bacteria</taxon>
        <taxon>Bacillati</taxon>
        <taxon>Chloroflexota</taxon>
        <taxon>Chloroflexia</taxon>
        <taxon>Chloroflexales</taxon>
        <taxon>Chloroflexineae</taxon>
        <taxon>Oscillochloridaceae</taxon>
        <taxon>Candidatus Chloroploca</taxon>
    </lineage>
</organism>
<keyword evidence="3" id="KW-0560">Oxidoreductase</keyword>
<dbReference type="InterPro" id="IPR012336">
    <property type="entry name" value="Thioredoxin-like_fold"/>
</dbReference>
<dbReference type="Pfam" id="PF13462">
    <property type="entry name" value="Thioredoxin_4"/>
    <property type="match status" value="1"/>
</dbReference>
<comment type="similarity">
    <text evidence="1">Belongs to the thioredoxin family. DsbA subfamily.</text>
</comment>
<keyword evidence="5" id="KW-0676">Redox-active center</keyword>
<proteinExistence type="inferred from homology"/>
<dbReference type="SUPFAM" id="SSF52833">
    <property type="entry name" value="Thioredoxin-like"/>
    <property type="match status" value="1"/>
</dbReference>